<evidence type="ECO:0000256" key="3">
    <source>
        <dbReference type="ARBA" id="ARBA00023242"/>
    </source>
</evidence>
<sequence length="997" mass="111097">MGFKRRREPHNVDVKLVELYEDLASEKDEIRLKAASGLVSQFTPDQDPADEKIKKVLARLFRGLCSSRKAARIGFSIALTEILTQVFTAPRETERFSFADALKLWEAQSNSSGSESGQEQRDHLFGRLFGAEAVIKSSVLFQSTVPFEHWTQVIDLIFDLAQKKPWIREECGWIVYQCVYDLAARKMDNKYIEAALERLCSHDLARSPEGISIWLAAKDMFPEATFPSKVWKHDDPLDTKERSSLSKIMKESGAGASESENKTNTAKSSGVWNSKLHFAWEAVMLRTSSESKEKSKKSRMSFADFWTEVVDNGLFAAASSEERKYWGFLLFSRLINDGAAQQASQTFTKNLMRCLVNQLAVEDRYLHRMAVKTAKAIQARVAKEPSFAAVAIRGLMGTSGTLNFDQATKTKTVEKIVAEANHEALEEIVPFFEKLIQNPGSTEEKISATNRQFVAGLLLSIVRSKASAAEDDAEDLQASLEQILSIFVRFAYFNNTAKGSSAPEPALSSATQEMLRNRINSCLNSLISNQKFAATLPYAVVKQIRDAAKSGEFGKFIIEIDDKLQESVKAAFKSLKKLASKEKKEKGMAAFKLLYSLTLMQVYNGDADAVSMLDELEFCTTKFLGDKESKEDAGDASDALVEILLSFASKQSQLFRRMSEQVFGAFANQITENGLESLISVSCAVSQVSLPRLFTNLKQILEAKESLAGQQEMFDEDEGEGDEEEGSDAEMMDVDEDELDSDVEVVEAGDAKSESDSDDDEEEEEEEDEENALEVAAFEAKLAEALGQHGADGEGEDSDADMNDDEMDELDDKLVQVFKARQQQSSQRKDKKDARENMVNFKNRVLDLLEIFVKKSHSRLLALDLLLPLLRLSRRSSVKQVATKANNVLREYTKACKGNSLPKLEDQEQVDALWELLKSVHKEASHSGPMGHANACSQASLLVTKVLVAHDKDAIAGVVDVYAATRKDQLMSTKCHVQPSFFSEWNNWCVSASKQLK</sequence>
<dbReference type="PANTHER" id="PTHR13213">
    <property type="entry name" value="MYB-BINDING PROTEIN 1A FAMILY MEMBER"/>
    <property type="match status" value="1"/>
</dbReference>
<proteinExistence type="inferred from homology"/>
<evidence type="ECO:0000256" key="1">
    <source>
        <dbReference type="ARBA" id="ARBA00004123"/>
    </source>
</evidence>
<dbReference type="Proteomes" id="UP001147695">
    <property type="component" value="Unassembled WGS sequence"/>
</dbReference>
<dbReference type="AlphaFoldDB" id="A0A9W9QUH2"/>
<dbReference type="Pfam" id="PF04931">
    <property type="entry name" value="DNA_pol_phi"/>
    <property type="match status" value="2"/>
</dbReference>
<feature type="region of interest" description="Disordered" evidence="4">
    <location>
        <begin position="248"/>
        <end position="268"/>
    </location>
</feature>
<dbReference type="EMBL" id="JAPZBQ010000002">
    <property type="protein sequence ID" value="KAJ5345950.1"/>
    <property type="molecule type" value="Genomic_DNA"/>
</dbReference>
<evidence type="ECO:0000313" key="5">
    <source>
        <dbReference type="EMBL" id="KAJ5345950.1"/>
    </source>
</evidence>
<reference evidence="5" key="2">
    <citation type="journal article" date="2023" name="IMA Fungus">
        <title>Comparative genomic study of the Penicillium genus elucidates a diverse pangenome and 15 lateral gene transfer events.</title>
        <authorList>
            <person name="Petersen C."/>
            <person name="Sorensen T."/>
            <person name="Nielsen M.R."/>
            <person name="Sondergaard T.E."/>
            <person name="Sorensen J.L."/>
            <person name="Fitzpatrick D.A."/>
            <person name="Frisvad J.C."/>
            <person name="Nielsen K.L."/>
        </authorList>
    </citation>
    <scope>NUCLEOTIDE SEQUENCE</scope>
    <source>
        <strain evidence="5">IBT 35673</strain>
    </source>
</reference>
<dbReference type="GO" id="GO:0005730">
    <property type="term" value="C:nucleolus"/>
    <property type="evidence" value="ECO:0007669"/>
    <property type="project" value="InterPro"/>
</dbReference>
<feature type="region of interest" description="Disordered" evidence="4">
    <location>
        <begin position="708"/>
        <end position="732"/>
    </location>
</feature>
<feature type="region of interest" description="Disordered" evidence="4">
    <location>
        <begin position="745"/>
        <end position="772"/>
    </location>
</feature>
<dbReference type="InterPro" id="IPR007015">
    <property type="entry name" value="DNA_pol_V/MYBBP1A"/>
</dbReference>
<evidence type="ECO:0008006" key="7">
    <source>
        <dbReference type="Google" id="ProtNLM"/>
    </source>
</evidence>
<feature type="compositionally biased region" description="Acidic residues" evidence="4">
    <location>
        <begin position="713"/>
        <end position="732"/>
    </location>
</feature>
<organism evidence="5 6">
    <name type="scientific">Penicillium brevicompactum</name>
    <dbReference type="NCBI Taxonomy" id="5074"/>
    <lineage>
        <taxon>Eukaryota</taxon>
        <taxon>Fungi</taxon>
        <taxon>Dikarya</taxon>
        <taxon>Ascomycota</taxon>
        <taxon>Pezizomycotina</taxon>
        <taxon>Eurotiomycetes</taxon>
        <taxon>Eurotiomycetidae</taxon>
        <taxon>Eurotiales</taxon>
        <taxon>Aspergillaceae</taxon>
        <taxon>Penicillium</taxon>
    </lineage>
</organism>
<keyword evidence="3" id="KW-0539">Nucleus</keyword>
<comment type="similarity">
    <text evidence="2">Belongs to the MYBBP1A family.</text>
</comment>
<dbReference type="SUPFAM" id="SSF48371">
    <property type="entry name" value="ARM repeat"/>
    <property type="match status" value="1"/>
</dbReference>
<comment type="subcellular location">
    <subcellularLocation>
        <location evidence="1">Nucleus</location>
    </subcellularLocation>
</comment>
<dbReference type="GO" id="GO:0000182">
    <property type="term" value="F:rDNA binding"/>
    <property type="evidence" value="ECO:0007669"/>
    <property type="project" value="TreeGrafter"/>
</dbReference>
<gene>
    <name evidence="5" type="ORF">N7452_003954</name>
</gene>
<accession>A0A9W9QUH2</accession>
<name>A0A9W9QUH2_PENBR</name>
<comment type="caution">
    <text evidence="5">The sequence shown here is derived from an EMBL/GenBank/DDBJ whole genome shotgun (WGS) entry which is preliminary data.</text>
</comment>
<evidence type="ECO:0000256" key="2">
    <source>
        <dbReference type="ARBA" id="ARBA00006809"/>
    </source>
</evidence>
<evidence type="ECO:0000313" key="6">
    <source>
        <dbReference type="Proteomes" id="UP001147695"/>
    </source>
</evidence>
<protein>
    <recommendedName>
        <fullName evidence="7">DNA polymerase V</fullName>
    </recommendedName>
</protein>
<dbReference type="GO" id="GO:0006355">
    <property type="term" value="P:regulation of DNA-templated transcription"/>
    <property type="evidence" value="ECO:0007669"/>
    <property type="project" value="InterPro"/>
</dbReference>
<feature type="compositionally biased region" description="Acidic residues" evidence="4">
    <location>
        <begin position="756"/>
        <end position="772"/>
    </location>
</feature>
<dbReference type="PANTHER" id="PTHR13213:SF2">
    <property type="entry name" value="MYB-BINDING PROTEIN 1A"/>
    <property type="match status" value="1"/>
</dbReference>
<dbReference type="InterPro" id="IPR016024">
    <property type="entry name" value="ARM-type_fold"/>
</dbReference>
<evidence type="ECO:0000256" key="4">
    <source>
        <dbReference type="SAM" id="MobiDB-lite"/>
    </source>
</evidence>
<reference evidence="5" key="1">
    <citation type="submission" date="2022-12" db="EMBL/GenBank/DDBJ databases">
        <authorList>
            <person name="Petersen C."/>
        </authorList>
    </citation>
    <scope>NUCLEOTIDE SEQUENCE</scope>
    <source>
        <strain evidence="5">IBT 35673</strain>
    </source>
</reference>